<evidence type="ECO:0000313" key="3">
    <source>
        <dbReference type="EMBL" id="WQD78824.1"/>
    </source>
</evidence>
<evidence type="ECO:0008006" key="5">
    <source>
        <dbReference type="Google" id="ProtNLM"/>
    </source>
</evidence>
<keyword evidence="1" id="KW-0812">Transmembrane</keyword>
<dbReference type="RefSeq" id="WP_198665245.1">
    <property type="nucleotide sequence ID" value="NZ_CP139965.1"/>
</dbReference>
<dbReference type="EMBL" id="CP139965">
    <property type="protein sequence ID" value="WQD78824.1"/>
    <property type="molecule type" value="Genomic_DNA"/>
</dbReference>
<evidence type="ECO:0000313" key="4">
    <source>
        <dbReference type="Proteomes" id="UP001325479"/>
    </source>
</evidence>
<accession>A0ABZ0WN62</accession>
<keyword evidence="1" id="KW-0472">Membrane</keyword>
<protein>
    <recommendedName>
        <fullName evidence="5">Lipoprotein</fullName>
    </recommendedName>
</protein>
<gene>
    <name evidence="3" type="ORF">U0042_03695</name>
</gene>
<keyword evidence="1" id="KW-1133">Transmembrane helix</keyword>
<name>A0ABZ0WN62_9BURK</name>
<keyword evidence="4" id="KW-1185">Reference proteome</keyword>
<feature type="signal peptide" evidence="2">
    <location>
        <begin position="1"/>
        <end position="20"/>
    </location>
</feature>
<evidence type="ECO:0000256" key="1">
    <source>
        <dbReference type="SAM" id="Phobius"/>
    </source>
</evidence>
<keyword evidence="2" id="KW-0732">Signal</keyword>
<feature type="transmembrane region" description="Helical" evidence="1">
    <location>
        <begin position="28"/>
        <end position="47"/>
    </location>
</feature>
<sequence>MRRLVIVLTFAGLTQLQACASTAGNLALGAGIGAVAAVSALVCAIGCH</sequence>
<dbReference type="Proteomes" id="UP001325479">
    <property type="component" value="Chromosome"/>
</dbReference>
<organism evidence="3 4">
    <name type="scientific">Paraburkholderia kururiensis</name>
    <dbReference type="NCBI Taxonomy" id="984307"/>
    <lineage>
        <taxon>Bacteria</taxon>
        <taxon>Pseudomonadati</taxon>
        <taxon>Pseudomonadota</taxon>
        <taxon>Betaproteobacteria</taxon>
        <taxon>Burkholderiales</taxon>
        <taxon>Burkholderiaceae</taxon>
        <taxon>Paraburkholderia</taxon>
    </lineage>
</organism>
<proteinExistence type="predicted"/>
<evidence type="ECO:0000256" key="2">
    <source>
        <dbReference type="SAM" id="SignalP"/>
    </source>
</evidence>
<feature type="chain" id="PRO_5046723886" description="Lipoprotein" evidence="2">
    <location>
        <begin position="21"/>
        <end position="48"/>
    </location>
</feature>
<reference evidence="3 4" key="1">
    <citation type="submission" date="2023-12" db="EMBL/GenBank/DDBJ databases">
        <title>Genome sequencing and assembly of bacterial species from a model synthetic community.</title>
        <authorList>
            <person name="Hogle S.L."/>
        </authorList>
    </citation>
    <scope>NUCLEOTIDE SEQUENCE [LARGE SCALE GENOMIC DNA]</scope>
    <source>
        <strain evidence="3 4">HAMBI 2494</strain>
    </source>
</reference>